<dbReference type="AlphaFoldDB" id="A0A2W4VUZ3"/>
<organism evidence="1 2">
    <name type="scientific">Leptolyngbya foveolarum</name>
    <dbReference type="NCBI Taxonomy" id="47253"/>
    <lineage>
        <taxon>Bacteria</taxon>
        <taxon>Bacillati</taxon>
        <taxon>Cyanobacteriota</taxon>
        <taxon>Cyanophyceae</taxon>
        <taxon>Leptolyngbyales</taxon>
        <taxon>Leptolyngbyaceae</taxon>
        <taxon>Leptolyngbya group</taxon>
        <taxon>Leptolyngbya</taxon>
    </lineage>
</organism>
<reference evidence="1 2" key="2">
    <citation type="submission" date="2018-06" db="EMBL/GenBank/DDBJ databases">
        <title>Metagenomic assembly of (sub)arctic Cyanobacteria and their associated microbiome from non-axenic cultures.</title>
        <authorList>
            <person name="Baurain D."/>
        </authorList>
    </citation>
    <scope>NUCLEOTIDE SEQUENCE [LARGE SCALE GENOMIC DNA]</scope>
    <source>
        <strain evidence="1">ULC129bin1</strain>
    </source>
</reference>
<proteinExistence type="predicted"/>
<sequence>MASEAPKKLDPQTIISKLIAELGEPWLPVHEHALRAVQEGNTETSRLLSATNLDDSFCRACSYMASIPKLPPTVAILIAESARVIADAQRERAIHRLNTLTAELLERYGSER</sequence>
<dbReference type="Proteomes" id="UP000249354">
    <property type="component" value="Unassembled WGS sequence"/>
</dbReference>
<comment type="caution">
    <text evidence="1">The sequence shown here is derived from an EMBL/GenBank/DDBJ whole genome shotgun (WGS) entry which is preliminary data.</text>
</comment>
<accession>A0A2W4VUZ3</accession>
<name>A0A2W4VUZ3_9CYAN</name>
<gene>
    <name evidence="1" type="ORF">DCF25_20355</name>
</gene>
<evidence type="ECO:0000313" key="1">
    <source>
        <dbReference type="EMBL" id="PZO10718.1"/>
    </source>
</evidence>
<reference evidence="2" key="1">
    <citation type="submission" date="2018-04" db="EMBL/GenBank/DDBJ databases">
        <authorList>
            <person name="Cornet L."/>
        </authorList>
    </citation>
    <scope>NUCLEOTIDE SEQUENCE [LARGE SCALE GENOMIC DNA]</scope>
</reference>
<dbReference type="EMBL" id="QBMC01000210">
    <property type="protein sequence ID" value="PZO10718.1"/>
    <property type="molecule type" value="Genomic_DNA"/>
</dbReference>
<evidence type="ECO:0000313" key="2">
    <source>
        <dbReference type="Proteomes" id="UP000249354"/>
    </source>
</evidence>
<protein>
    <submittedName>
        <fullName evidence="1">Uncharacterized protein</fullName>
    </submittedName>
</protein>